<sequence length="158" mass="15114">MSHPLKRRMAQAALLIAAAAPVIGLGAGTASAAGLPQAADLGGLSSTDAASALGDNVDGATHQAVGVANVTGRDAQQTLLPAAQKTVESAGRTMAPAAQKTVGDAAGQVGQATGHTAQAAKGGSGLTDKLPLHGLSTGGLTTQGQQNGPMIPAGGLPL</sequence>
<dbReference type="GO" id="GO:0005524">
    <property type="term" value="F:ATP binding"/>
    <property type="evidence" value="ECO:0007669"/>
    <property type="project" value="UniProtKB-KW"/>
</dbReference>
<feature type="region of interest" description="Disordered" evidence="1">
    <location>
        <begin position="105"/>
        <end position="158"/>
    </location>
</feature>
<protein>
    <submittedName>
        <fullName evidence="3">ATP-binding protein</fullName>
    </submittedName>
</protein>
<dbReference type="RefSeq" id="WP_271325130.1">
    <property type="nucleotide sequence ID" value="NZ_JAAGKO020000018.1"/>
</dbReference>
<dbReference type="Proteomes" id="UP001156398">
    <property type="component" value="Unassembled WGS sequence"/>
</dbReference>
<keyword evidence="4" id="KW-1185">Reference proteome</keyword>
<evidence type="ECO:0000313" key="4">
    <source>
        <dbReference type="Proteomes" id="UP001156398"/>
    </source>
</evidence>
<evidence type="ECO:0000256" key="1">
    <source>
        <dbReference type="SAM" id="MobiDB-lite"/>
    </source>
</evidence>
<name>A0ABT6W1R3_9ACTN</name>
<keyword evidence="3" id="KW-0547">Nucleotide-binding</keyword>
<keyword evidence="2" id="KW-0732">Signal</keyword>
<dbReference type="EMBL" id="JAAGKO020000018">
    <property type="protein sequence ID" value="MDI5963902.1"/>
    <property type="molecule type" value="Genomic_DNA"/>
</dbReference>
<accession>A0ABT6W1R3</accession>
<gene>
    <name evidence="3" type="ORF">POF43_014455</name>
</gene>
<reference evidence="3 4" key="1">
    <citation type="submission" date="2023-05" db="EMBL/GenBank/DDBJ databases">
        <title>Streptantibioticus silvisoli sp. nov., acidotolerant actinomycetes 1 from pine litter.</title>
        <authorList>
            <person name="Swiecimska M."/>
            <person name="Golinska P."/>
            <person name="Sangal V."/>
            <person name="Wachnowicz B."/>
            <person name="Goodfellow M."/>
        </authorList>
    </citation>
    <scope>NUCLEOTIDE SEQUENCE [LARGE SCALE GENOMIC DNA]</scope>
    <source>
        <strain evidence="3 4">SL54</strain>
    </source>
</reference>
<evidence type="ECO:0000256" key="2">
    <source>
        <dbReference type="SAM" id="SignalP"/>
    </source>
</evidence>
<organism evidence="3 4">
    <name type="scientific">Streptantibioticus silvisoli</name>
    <dbReference type="NCBI Taxonomy" id="2705255"/>
    <lineage>
        <taxon>Bacteria</taxon>
        <taxon>Bacillati</taxon>
        <taxon>Actinomycetota</taxon>
        <taxon>Actinomycetes</taxon>
        <taxon>Kitasatosporales</taxon>
        <taxon>Streptomycetaceae</taxon>
        <taxon>Streptantibioticus</taxon>
    </lineage>
</organism>
<evidence type="ECO:0000313" key="3">
    <source>
        <dbReference type="EMBL" id="MDI5963902.1"/>
    </source>
</evidence>
<proteinExistence type="predicted"/>
<feature type="signal peptide" evidence="2">
    <location>
        <begin position="1"/>
        <end position="32"/>
    </location>
</feature>
<keyword evidence="3" id="KW-0067">ATP-binding</keyword>
<feature type="compositionally biased region" description="Low complexity" evidence="1">
    <location>
        <begin position="132"/>
        <end position="148"/>
    </location>
</feature>
<comment type="caution">
    <text evidence="3">The sequence shown here is derived from an EMBL/GenBank/DDBJ whole genome shotgun (WGS) entry which is preliminary data.</text>
</comment>
<feature type="chain" id="PRO_5045958554" evidence="2">
    <location>
        <begin position="33"/>
        <end position="158"/>
    </location>
</feature>